<evidence type="ECO:0000313" key="3">
    <source>
        <dbReference type="Proteomes" id="UP000002630"/>
    </source>
</evidence>
<organism evidence="2 3">
    <name type="scientific">Ectocarpus siliculosus</name>
    <name type="common">Brown alga</name>
    <name type="synonym">Conferva siliculosa</name>
    <dbReference type="NCBI Taxonomy" id="2880"/>
    <lineage>
        <taxon>Eukaryota</taxon>
        <taxon>Sar</taxon>
        <taxon>Stramenopiles</taxon>
        <taxon>Ochrophyta</taxon>
        <taxon>PX clade</taxon>
        <taxon>Phaeophyceae</taxon>
        <taxon>Ectocarpales</taxon>
        <taxon>Ectocarpaceae</taxon>
        <taxon>Ectocarpus</taxon>
    </lineage>
</organism>
<dbReference type="OrthoDB" id="10424486at2759"/>
<dbReference type="InParanoid" id="D7G1V5"/>
<sequence length="161" mass="17512">MLAASQEVDKHEKDWQPAFLKRQSNRGVGRKEALRKLAKHRSQLEKASLASAACKAGWEKGLEYFRAVAKECNGAVAATSAGLEETIDVSHAQAGKLLTQAQALRAVYSKLLQGVSKRQAFEGSAEFLELAVGTIKQWELEYRTKGHIVLDQGGDTNDAGS</sequence>
<proteinExistence type="predicted"/>
<evidence type="ECO:0000256" key="1">
    <source>
        <dbReference type="SAM" id="MobiDB-lite"/>
    </source>
</evidence>
<evidence type="ECO:0000313" key="2">
    <source>
        <dbReference type="EMBL" id="CBJ48681.1"/>
    </source>
</evidence>
<dbReference type="Proteomes" id="UP000002630">
    <property type="component" value="Linkage Group LG18"/>
</dbReference>
<reference evidence="2 3" key="1">
    <citation type="journal article" date="2010" name="Nature">
        <title>The Ectocarpus genome and the independent evolution of multicellularity in brown algae.</title>
        <authorList>
            <person name="Cock J.M."/>
            <person name="Sterck L."/>
            <person name="Rouze P."/>
            <person name="Scornet D."/>
            <person name="Allen A.E."/>
            <person name="Amoutzias G."/>
            <person name="Anthouard V."/>
            <person name="Artiguenave F."/>
            <person name="Aury J.M."/>
            <person name="Badger J.H."/>
            <person name="Beszteri B."/>
            <person name="Billiau K."/>
            <person name="Bonnet E."/>
            <person name="Bothwell J.H."/>
            <person name="Bowler C."/>
            <person name="Boyen C."/>
            <person name="Brownlee C."/>
            <person name="Carrano C.J."/>
            <person name="Charrier B."/>
            <person name="Cho G.Y."/>
            <person name="Coelho S.M."/>
            <person name="Collen J."/>
            <person name="Corre E."/>
            <person name="Da Silva C."/>
            <person name="Delage L."/>
            <person name="Delaroque N."/>
            <person name="Dittami S.M."/>
            <person name="Doulbeau S."/>
            <person name="Elias M."/>
            <person name="Farnham G."/>
            <person name="Gachon C.M."/>
            <person name="Gschloessl B."/>
            <person name="Heesch S."/>
            <person name="Jabbari K."/>
            <person name="Jubin C."/>
            <person name="Kawai H."/>
            <person name="Kimura K."/>
            <person name="Kloareg B."/>
            <person name="Kupper F.C."/>
            <person name="Lang D."/>
            <person name="Le Bail A."/>
            <person name="Leblanc C."/>
            <person name="Lerouge P."/>
            <person name="Lohr M."/>
            <person name="Lopez P.J."/>
            <person name="Martens C."/>
            <person name="Maumus F."/>
            <person name="Michel G."/>
            <person name="Miranda-Saavedra D."/>
            <person name="Morales J."/>
            <person name="Moreau H."/>
            <person name="Motomura T."/>
            <person name="Nagasato C."/>
            <person name="Napoli C.A."/>
            <person name="Nelson D.R."/>
            <person name="Nyvall-Collen P."/>
            <person name="Peters A.F."/>
            <person name="Pommier C."/>
            <person name="Potin P."/>
            <person name="Poulain J."/>
            <person name="Quesneville H."/>
            <person name="Read B."/>
            <person name="Rensing S.A."/>
            <person name="Ritter A."/>
            <person name="Rousvoal S."/>
            <person name="Samanta M."/>
            <person name="Samson G."/>
            <person name="Schroeder D.C."/>
            <person name="Segurens B."/>
            <person name="Strittmatter M."/>
            <person name="Tonon T."/>
            <person name="Tregear J.W."/>
            <person name="Valentin K."/>
            <person name="von Dassow P."/>
            <person name="Yamagishi T."/>
            <person name="Van de Peer Y."/>
            <person name="Wincker P."/>
        </authorList>
    </citation>
    <scope>NUCLEOTIDE SEQUENCE [LARGE SCALE GENOMIC DNA]</scope>
    <source>
        <strain evidence="3">Ec32 / CCAP1310/4</strain>
    </source>
</reference>
<name>D7G1V5_ECTSI</name>
<feature type="region of interest" description="Disordered" evidence="1">
    <location>
        <begin position="1"/>
        <end position="29"/>
    </location>
</feature>
<dbReference type="EMBL" id="FN648663">
    <property type="protein sequence ID" value="CBJ48681.1"/>
    <property type="molecule type" value="Genomic_DNA"/>
</dbReference>
<keyword evidence="3" id="KW-1185">Reference proteome</keyword>
<dbReference type="EMBL" id="FN649743">
    <property type="protein sequence ID" value="CBJ48681.1"/>
    <property type="molecule type" value="Genomic_DNA"/>
</dbReference>
<dbReference type="AlphaFoldDB" id="D7G1V5"/>
<protein>
    <submittedName>
        <fullName evidence="2">Uncharacterized protein</fullName>
    </submittedName>
</protein>
<gene>
    <name evidence="2" type="ORF">Esi_0046_0060</name>
</gene>
<accession>D7G1V5</accession>